<accession>A0ABS6JXN7</accession>
<dbReference type="SUPFAM" id="SSF56281">
    <property type="entry name" value="Metallo-hydrolase/oxidoreductase"/>
    <property type="match status" value="1"/>
</dbReference>
<dbReference type="RefSeq" id="WP_176371329.1">
    <property type="nucleotide sequence ID" value="NZ_JAHQCR010000075.1"/>
</dbReference>
<evidence type="ECO:0000313" key="2">
    <source>
        <dbReference type="EMBL" id="MBU9723356.1"/>
    </source>
</evidence>
<dbReference type="EMBL" id="JAHQCR010000075">
    <property type="protein sequence ID" value="MBU9723356.1"/>
    <property type="molecule type" value="Genomic_DNA"/>
</dbReference>
<feature type="domain" description="Metallo-beta-lactamase" evidence="1">
    <location>
        <begin position="30"/>
        <end position="199"/>
    </location>
</feature>
<name>A0ABS6JXN7_9BACI</name>
<protein>
    <submittedName>
        <fullName evidence="2">MBL fold metallo-hydrolase</fullName>
    </submittedName>
</protein>
<proteinExistence type="predicted"/>
<reference evidence="2 3" key="1">
    <citation type="submission" date="2021-06" db="EMBL/GenBank/DDBJ databases">
        <title>Bacillus sp. RD4P76, an endophyte from a halophyte.</title>
        <authorList>
            <person name="Sun J.-Q."/>
        </authorList>
    </citation>
    <scope>NUCLEOTIDE SEQUENCE [LARGE SCALE GENOMIC DNA]</scope>
    <source>
        <strain evidence="2 3">JCM 17098</strain>
    </source>
</reference>
<dbReference type="PANTHER" id="PTHR23131:SF0">
    <property type="entry name" value="ENDORIBONUCLEASE LACTB2"/>
    <property type="match status" value="1"/>
</dbReference>
<dbReference type="InterPro" id="IPR001279">
    <property type="entry name" value="Metallo-B-lactamas"/>
</dbReference>
<organism evidence="2 3">
    <name type="scientific">Evansella alkalicola</name>
    <dbReference type="NCBI Taxonomy" id="745819"/>
    <lineage>
        <taxon>Bacteria</taxon>
        <taxon>Bacillati</taxon>
        <taxon>Bacillota</taxon>
        <taxon>Bacilli</taxon>
        <taxon>Bacillales</taxon>
        <taxon>Bacillaceae</taxon>
        <taxon>Evansella</taxon>
    </lineage>
</organism>
<keyword evidence="3" id="KW-1185">Reference proteome</keyword>
<dbReference type="PANTHER" id="PTHR23131">
    <property type="entry name" value="ENDORIBONUCLEASE LACTB2"/>
    <property type="match status" value="1"/>
</dbReference>
<gene>
    <name evidence="2" type="ORF">KS407_18215</name>
</gene>
<comment type="caution">
    <text evidence="2">The sequence shown here is derived from an EMBL/GenBank/DDBJ whole genome shotgun (WGS) entry which is preliminary data.</text>
</comment>
<dbReference type="Proteomes" id="UP000790580">
    <property type="component" value="Unassembled WGS sequence"/>
</dbReference>
<dbReference type="Gene3D" id="3.60.15.10">
    <property type="entry name" value="Ribonuclease Z/Hydroxyacylglutathione hydrolase-like"/>
    <property type="match status" value="1"/>
</dbReference>
<dbReference type="InterPro" id="IPR036866">
    <property type="entry name" value="RibonucZ/Hydroxyglut_hydro"/>
</dbReference>
<dbReference type="InterPro" id="IPR050662">
    <property type="entry name" value="Sec-metab_biosynth-thioest"/>
</dbReference>
<dbReference type="SMART" id="SM00849">
    <property type="entry name" value="Lactamase_B"/>
    <property type="match status" value="1"/>
</dbReference>
<dbReference type="Pfam" id="PF00753">
    <property type="entry name" value="Lactamase_B"/>
    <property type="match status" value="1"/>
</dbReference>
<evidence type="ECO:0000259" key="1">
    <source>
        <dbReference type="SMART" id="SM00849"/>
    </source>
</evidence>
<sequence>MLFKKSFTKKTVNGVQMGNGTIASRFFKLNVYSFFIDGVLLDTGAKSLEKFFKLYFNALDIEKVMLTHFHEDHTGGVAYLQKKRGLPIFMNETMIEPCRKMADYPLYRQVFWGRRRPFQATPIRDSFESQNATWLVLHTPGHAVDHHAYLNQETGQLFTGDLYCQDRTKVALREESIPDIIASLEKVLSYDFEDVFCCHAGFVKNGRVALNRKLNYLQDLQGKIVKLHEEGKSPREINTILFPKKYPVTFFSGGDWDSLNIVHSILNET</sequence>
<evidence type="ECO:0000313" key="3">
    <source>
        <dbReference type="Proteomes" id="UP000790580"/>
    </source>
</evidence>